<comment type="caution">
    <text evidence="10">The sequence shown here is derived from an EMBL/GenBank/DDBJ whole genome shotgun (WGS) entry which is preliminary data.</text>
</comment>
<proteinExistence type="predicted"/>
<name>A0A3M7AIE8_HORWE</name>
<dbReference type="OrthoDB" id="5979581at2759"/>
<dbReference type="EMBL" id="QWIN01002968">
    <property type="protein sequence ID" value="RMY27247.1"/>
    <property type="molecule type" value="Genomic_DNA"/>
</dbReference>
<evidence type="ECO:0000256" key="5">
    <source>
        <dbReference type="ARBA" id="ARBA00022777"/>
    </source>
</evidence>
<evidence type="ECO:0000256" key="2">
    <source>
        <dbReference type="ARBA" id="ARBA00022527"/>
    </source>
</evidence>
<dbReference type="Gene3D" id="3.30.200.20">
    <property type="entry name" value="Phosphorylase Kinase, domain 1"/>
    <property type="match status" value="1"/>
</dbReference>
<evidence type="ECO:0000256" key="1">
    <source>
        <dbReference type="ARBA" id="ARBA00012513"/>
    </source>
</evidence>
<evidence type="ECO:0000256" key="3">
    <source>
        <dbReference type="ARBA" id="ARBA00022679"/>
    </source>
</evidence>
<evidence type="ECO:0000256" key="6">
    <source>
        <dbReference type="ARBA" id="ARBA00022840"/>
    </source>
</evidence>
<dbReference type="PANTHER" id="PTHR47634:SF9">
    <property type="entry name" value="PROTEIN KINASE DOMAIN-CONTAINING PROTEIN-RELATED"/>
    <property type="match status" value="1"/>
</dbReference>
<dbReference type="GO" id="GO:0005524">
    <property type="term" value="F:ATP binding"/>
    <property type="evidence" value="ECO:0007669"/>
    <property type="project" value="UniProtKB-KW"/>
</dbReference>
<protein>
    <recommendedName>
        <fullName evidence="1">non-specific serine/threonine protein kinase</fullName>
        <ecNumber evidence="1">2.7.11.1</ecNumber>
    </recommendedName>
</protein>
<dbReference type="SUPFAM" id="SSF56112">
    <property type="entry name" value="Protein kinase-like (PK-like)"/>
    <property type="match status" value="1"/>
</dbReference>
<dbReference type="GO" id="GO:0005634">
    <property type="term" value="C:nucleus"/>
    <property type="evidence" value="ECO:0007669"/>
    <property type="project" value="TreeGrafter"/>
</dbReference>
<evidence type="ECO:0000256" key="4">
    <source>
        <dbReference type="ARBA" id="ARBA00022741"/>
    </source>
</evidence>
<dbReference type="EC" id="2.7.11.1" evidence="1"/>
<keyword evidence="3" id="KW-0808">Transferase</keyword>
<evidence type="ECO:0000313" key="11">
    <source>
        <dbReference type="Proteomes" id="UP000270230"/>
    </source>
</evidence>
<keyword evidence="5" id="KW-0418">Kinase</keyword>
<comment type="catalytic activity">
    <reaction evidence="8">
        <text>L-seryl-[protein] + ATP = O-phospho-L-seryl-[protein] + ADP + H(+)</text>
        <dbReference type="Rhea" id="RHEA:17989"/>
        <dbReference type="Rhea" id="RHEA-COMP:9863"/>
        <dbReference type="Rhea" id="RHEA-COMP:11604"/>
        <dbReference type="ChEBI" id="CHEBI:15378"/>
        <dbReference type="ChEBI" id="CHEBI:29999"/>
        <dbReference type="ChEBI" id="CHEBI:30616"/>
        <dbReference type="ChEBI" id="CHEBI:83421"/>
        <dbReference type="ChEBI" id="CHEBI:456216"/>
        <dbReference type="EC" id="2.7.11.1"/>
    </reaction>
</comment>
<keyword evidence="6" id="KW-0067">ATP-binding</keyword>
<dbReference type="PROSITE" id="PS50011">
    <property type="entry name" value="PROTEIN_KINASE_DOM"/>
    <property type="match status" value="1"/>
</dbReference>
<comment type="catalytic activity">
    <reaction evidence="7">
        <text>L-threonyl-[protein] + ATP = O-phospho-L-threonyl-[protein] + ADP + H(+)</text>
        <dbReference type="Rhea" id="RHEA:46608"/>
        <dbReference type="Rhea" id="RHEA-COMP:11060"/>
        <dbReference type="Rhea" id="RHEA-COMP:11605"/>
        <dbReference type="ChEBI" id="CHEBI:15378"/>
        <dbReference type="ChEBI" id="CHEBI:30013"/>
        <dbReference type="ChEBI" id="CHEBI:30616"/>
        <dbReference type="ChEBI" id="CHEBI:61977"/>
        <dbReference type="ChEBI" id="CHEBI:456216"/>
        <dbReference type="EC" id="2.7.11.1"/>
    </reaction>
</comment>
<feature type="domain" description="Protein kinase" evidence="9">
    <location>
        <begin position="62"/>
        <end position="357"/>
    </location>
</feature>
<sequence length="357" mass="40551">MIRSTSCIRQVITQLYVSKPRFISTRAARTDMIRPFEEERLLWYCADQFYPVHIGETFISRYKVVGKLGYGAYTTVWLCRDLKASNFVSVKVCTRHVAGSIRKDRELKFYEHVASLGSQHPGQAYMRGLLETFELSGPTGKHLCLVQPPMHMTIADLQRQNPSKRLNKELLNWTLFNLLSALSFLHHEANVVHTGKFRENCRYTANSVLYVQDINPSNIMLTIDDESLLPAFEQAEASDPLPRKVIDDTRTIYGSRKLGLPKDSLWGQPILCDLGEARIGPDPHKALIQPELYRAPEVLFDMGWNSSADIWNVAVMVSLTPDWPCLYTRSPLTKTITGIHLPLPMSLPAAQSATKFR</sequence>
<evidence type="ECO:0000256" key="7">
    <source>
        <dbReference type="ARBA" id="ARBA00047899"/>
    </source>
</evidence>
<dbReference type="GO" id="GO:0050684">
    <property type="term" value="P:regulation of mRNA processing"/>
    <property type="evidence" value="ECO:0007669"/>
    <property type="project" value="TreeGrafter"/>
</dbReference>
<evidence type="ECO:0000256" key="8">
    <source>
        <dbReference type="ARBA" id="ARBA00048679"/>
    </source>
</evidence>
<dbReference type="GO" id="GO:0000245">
    <property type="term" value="P:spliceosomal complex assembly"/>
    <property type="evidence" value="ECO:0007669"/>
    <property type="project" value="TreeGrafter"/>
</dbReference>
<dbReference type="SMART" id="SM00220">
    <property type="entry name" value="S_TKc"/>
    <property type="match status" value="1"/>
</dbReference>
<dbReference type="GO" id="GO:0004674">
    <property type="term" value="F:protein serine/threonine kinase activity"/>
    <property type="evidence" value="ECO:0007669"/>
    <property type="project" value="UniProtKB-KW"/>
</dbReference>
<gene>
    <name evidence="10" type="ORF">D0865_16061</name>
</gene>
<keyword evidence="2" id="KW-0723">Serine/threonine-protein kinase</keyword>
<dbReference type="InterPro" id="IPR011009">
    <property type="entry name" value="Kinase-like_dom_sf"/>
</dbReference>
<dbReference type="InterPro" id="IPR051334">
    <property type="entry name" value="SRPK"/>
</dbReference>
<dbReference type="PANTHER" id="PTHR47634">
    <property type="entry name" value="PROTEIN KINASE DOMAIN-CONTAINING PROTEIN-RELATED"/>
    <property type="match status" value="1"/>
</dbReference>
<evidence type="ECO:0000259" key="9">
    <source>
        <dbReference type="PROSITE" id="PS50011"/>
    </source>
</evidence>
<dbReference type="InterPro" id="IPR000719">
    <property type="entry name" value="Prot_kinase_dom"/>
</dbReference>
<organism evidence="10 11">
    <name type="scientific">Hortaea werneckii</name>
    <name type="common">Black yeast</name>
    <name type="synonym">Cladosporium werneckii</name>
    <dbReference type="NCBI Taxonomy" id="91943"/>
    <lineage>
        <taxon>Eukaryota</taxon>
        <taxon>Fungi</taxon>
        <taxon>Dikarya</taxon>
        <taxon>Ascomycota</taxon>
        <taxon>Pezizomycotina</taxon>
        <taxon>Dothideomycetes</taxon>
        <taxon>Dothideomycetidae</taxon>
        <taxon>Mycosphaerellales</taxon>
        <taxon>Teratosphaeriaceae</taxon>
        <taxon>Hortaea</taxon>
    </lineage>
</organism>
<evidence type="ECO:0000313" key="10">
    <source>
        <dbReference type="EMBL" id="RMY27247.1"/>
    </source>
</evidence>
<dbReference type="VEuPathDB" id="FungiDB:BTJ68_12265"/>
<dbReference type="AlphaFoldDB" id="A0A3M7AIE8"/>
<keyword evidence="4" id="KW-0547">Nucleotide-binding</keyword>
<dbReference type="Proteomes" id="UP000270230">
    <property type="component" value="Unassembled WGS sequence"/>
</dbReference>
<accession>A0A3M7AIE8</accession>
<reference evidence="10 11" key="1">
    <citation type="journal article" date="2018" name="BMC Genomics">
        <title>Genomic evidence for intraspecific hybridization in a clonal and extremely halotolerant yeast.</title>
        <authorList>
            <person name="Gostincar C."/>
            <person name="Stajich J.E."/>
            <person name="Zupancic J."/>
            <person name="Zalar P."/>
            <person name="Gunde-Cimerman N."/>
        </authorList>
    </citation>
    <scope>NUCLEOTIDE SEQUENCE [LARGE SCALE GENOMIC DNA]</scope>
    <source>
        <strain evidence="10 11">EXF-151</strain>
    </source>
</reference>
<dbReference type="GO" id="GO:0005737">
    <property type="term" value="C:cytoplasm"/>
    <property type="evidence" value="ECO:0007669"/>
    <property type="project" value="TreeGrafter"/>
</dbReference>
<dbReference type="Gene3D" id="1.10.510.10">
    <property type="entry name" value="Transferase(Phosphotransferase) domain 1"/>
    <property type="match status" value="1"/>
</dbReference>